<evidence type="ECO:0000259" key="2">
    <source>
        <dbReference type="Pfam" id="PF18962"/>
    </source>
</evidence>
<accession>A0A2S1QX33</accession>
<proteinExistence type="predicted"/>
<gene>
    <name evidence="3" type="ORF">HYN59_07070</name>
</gene>
<dbReference type="InterPro" id="IPR026444">
    <property type="entry name" value="Secre_tail"/>
</dbReference>
<sequence>MTGRVNTVLFVNINTNPQPMNKIITIAACFFCIAVFSQVTNSGKPLSWVTENMEDLEPVTMPQFDLEALRAEDERNKDRADIPWRFGYEFLVDHNLGNSGTWHTLPDGGRIWRIRYRSAGAKTMNFLFSDFYMPKGATLYLYNNGRTDLLGAYDAQQNNEQRVLGTWLVKGEDIWLEYYEPADVAGRGRLEIFKLVHGYRAASDAMSDDQGLNTTGDCMRDVDCPMPDIQAYKDINKKAVALILVGGSYFCSGALINNTNNDGKPYFLTANHCYSDPALWAFRFNWISPNPVCGEVGDSTSNAPGFYQTSSGANLVAKYFYSDFCLVEIPSQLPALWDLVWLGWDHSDTTPASTFSIHHPAGDIMKVNRDLDQPLPSIGLFWTVENWEMGANAGGSSGSPLFDNNGRVIGQLKGGSSGCNGTSSNNLHDIYGRFGISWEGGGTPDSRLKDWLDPAATGAMTADYYIRPDHPVDVELNLESLLTAFCTDTGFATVNVINAGTEPLQNLQLSYSVNSGPPQIVSWTGNLMHGDNFPLQLPPLNGIAGQNSVEISVVTANGVNDPNTSNNTVSGNFNVLHFGTGNVHLHLHTDYFGNESSWELQDANGALLYSDAGLSGDSDYEYDFDLSAEGCYNFIMSDQHGDGMCCSFGPGVYRLTAANGALIAEGSRFGFYDFVSFRLFNGLSLAENALQNVNIYPNPSQGLVTVEQPGSNALDYVVYNVLGQETMKGTVAGQRSVLDITAAPDGVYIIKLEEKKTGRLINFRLIKE</sequence>
<evidence type="ECO:0000313" key="4">
    <source>
        <dbReference type="Proteomes" id="UP000244929"/>
    </source>
</evidence>
<organism evidence="3 4">
    <name type="scientific">Flavobacterium album</name>
    <dbReference type="NCBI Taxonomy" id="2175091"/>
    <lineage>
        <taxon>Bacteria</taxon>
        <taxon>Pseudomonadati</taxon>
        <taxon>Bacteroidota</taxon>
        <taxon>Flavobacteriia</taxon>
        <taxon>Flavobacteriales</taxon>
        <taxon>Flavobacteriaceae</taxon>
        <taxon>Flavobacterium</taxon>
    </lineage>
</organism>
<dbReference type="NCBIfam" id="TIGR04183">
    <property type="entry name" value="Por_Secre_tail"/>
    <property type="match status" value="1"/>
</dbReference>
<dbReference type="InterPro" id="IPR043504">
    <property type="entry name" value="Peptidase_S1_PA_chymotrypsin"/>
</dbReference>
<reference evidence="3 4" key="1">
    <citation type="submission" date="2018-04" db="EMBL/GenBank/DDBJ databases">
        <title>Genome sequencing of Flavobacterium sp. HYN0059.</title>
        <authorList>
            <person name="Yi H."/>
            <person name="Baek C."/>
        </authorList>
    </citation>
    <scope>NUCLEOTIDE SEQUENCE [LARGE SCALE GENOMIC DNA]</scope>
    <source>
        <strain evidence="3 4">HYN0059</strain>
    </source>
</reference>
<dbReference type="SUPFAM" id="SSF50494">
    <property type="entry name" value="Trypsin-like serine proteases"/>
    <property type="match status" value="1"/>
</dbReference>
<dbReference type="EMBL" id="CP029186">
    <property type="protein sequence ID" value="AWH84899.1"/>
    <property type="molecule type" value="Genomic_DNA"/>
</dbReference>
<dbReference type="Gene3D" id="2.60.40.10">
    <property type="entry name" value="Immunoglobulins"/>
    <property type="match status" value="1"/>
</dbReference>
<dbReference type="InterPro" id="IPR013783">
    <property type="entry name" value="Ig-like_fold"/>
</dbReference>
<protein>
    <submittedName>
        <fullName evidence="3">Secretion system protein Por</fullName>
    </submittedName>
</protein>
<keyword evidence="1" id="KW-0732">Signal</keyword>
<evidence type="ECO:0000313" key="3">
    <source>
        <dbReference type="EMBL" id="AWH84899.1"/>
    </source>
</evidence>
<dbReference type="OrthoDB" id="9342482at2"/>
<dbReference type="KEGG" id="falb:HYN59_07070"/>
<dbReference type="Gene3D" id="2.40.10.10">
    <property type="entry name" value="Trypsin-like serine proteases"/>
    <property type="match status" value="2"/>
</dbReference>
<dbReference type="Pfam" id="PF18962">
    <property type="entry name" value="Por_Secre_tail"/>
    <property type="match status" value="1"/>
</dbReference>
<name>A0A2S1QX33_9FLAO</name>
<evidence type="ECO:0000256" key="1">
    <source>
        <dbReference type="ARBA" id="ARBA00022729"/>
    </source>
</evidence>
<dbReference type="PANTHER" id="PTHR36234:SF5">
    <property type="entry name" value="LYSYL ENDOPEPTIDASE"/>
    <property type="match status" value="1"/>
</dbReference>
<dbReference type="InterPro" id="IPR009003">
    <property type="entry name" value="Peptidase_S1_PA"/>
</dbReference>
<keyword evidence="4" id="KW-1185">Reference proteome</keyword>
<dbReference type="Proteomes" id="UP000244929">
    <property type="component" value="Chromosome"/>
</dbReference>
<dbReference type="PANTHER" id="PTHR36234">
    <property type="entry name" value="LYSYL ENDOPEPTIDASE"/>
    <property type="match status" value="1"/>
</dbReference>
<dbReference type="AlphaFoldDB" id="A0A2S1QX33"/>
<feature type="domain" description="Secretion system C-terminal sorting" evidence="2">
    <location>
        <begin position="695"/>
        <end position="756"/>
    </location>
</feature>